<keyword evidence="5" id="KW-1185">Reference proteome</keyword>
<gene>
    <name evidence="4" type="ORF">GCM10007879_17690</name>
</gene>
<keyword evidence="1" id="KW-0677">Repeat</keyword>
<organism evidence="4 5">
    <name type="scientific">Maritalea porphyrae</name>
    <dbReference type="NCBI Taxonomy" id="880732"/>
    <lineage>
        <taxon>Bacteria</taxon>
        <taxon>Pseudomonadati</taxon>
        <taxon>Pseudomonadota</taxon>
        <taxon>Alphaproteobacteria</taxon>
        <taxon>Hyphomicrobiales</taxon>
        <taxon>Devosiaceae</taxon>
        <taxon>Maritalea</taxon>
    </lineage>
</organism>
<dbReference type="PANTHER" id="PTHR43739:SF5">
    <property type="entry name" value="EXO-ALPHA-SIALIDASE"/>
    <property type="match status" value="1"/>
</dbReference>
<name>A0ABQ5UQJ3_9HYPH</name>
<dbReference type="PANTHER" id="PTHR43739">
    <property type="entry name" value="XYLOGLUCANASE (EUROFUNG)"/>
    <property type="match status" value="1"/>
</dbReference>
<dbReference type="Gene3D" id="2.130.10.10">
    <property type="entry name" value="YVTN repeat-like/Quinoprotein amine dehydrogenase"/>
    <property type="match status" value="4"/>
</dbReference>
<dbReference type="SUPFAM" id="SSF50939">
    <property type="entry name" value="Sialidases"/>
    <property type="match status" value="2"/>
</dbReference>
<feature type="coiled-coil region" evidence="2">
    <location>
        <begin position="885"/>
        <end position="926"/>
    </location>
</feature>
<dbReference type="CDD" id="cd15482">
    <property type="entry name" value="Sialidase_non-viral"/>
    <property type="match status" value="2"/>
</dbReference>
<feature type="domain" description="Sortilin N-terminal" evidence="3">
    <location>
        <begin position="67"/>
        <end position="190"/>
    </location>
</feature>
<dbReference type="InterPro" id="IPR052025">
    <property type="entry name" value="Xyloglucanase_GH74"/>
</dbReference>
<evidence type="ECO:0000259" key="3">
    <source>
        <dbReference type="Pfam" id="PF15902"/>
    </source>
</evidence>
<dbReference type="InterPro" id="IPR015943">
    <property type="entry name" value="WD40/YVTN_repeat-like_dom_sf"/>
</dbReference>
<evidence type="ECO:0000313" key="5">
    <source>
        <dbReference type="Proteomes" id="UP001161405"/>
    </source>
</evidence>
<protein>
    <recommendedName>
        <fullName evidence="3">Sortilin N-terminal domain-containing protein</fullName>
    </recommendedName>
</protein>
<dbReference type="InterPro" id="IPR031778">
    <property type="entry name" value="Sortilin_N"/>
</dbReference>
<dbReference type="Pfam" id="PF15902">
    <property type="entry name" value="Sortilin-Vps10"/>
    <property type="match status" value="2"/>
</dbReference>
<evidence type="ECO:0000256" key="1">
    <source>
        <dbReference type="ARBA" id="ARBA00022737"/>
    </source>
</evidence>
<dbReference type="EMBL" id="BSNI01000002">
    <property type="protein sequence ID" value="GLQ17520.1"/>
    <property type="molecule type" value="Genomic_DNA"/>
</dbReference>
<dbReference type="InterPro" id="IPR036278">
    <property type="entry name" value="Sialidase_sf"/>
</dbReference>
<evidence type="ECO:0000313" key="4">
    <source>
        <dbReference type="EMBL" id="GLQ17520.1"/>
    </source>
</evidence>
<evidence type="ECO:0000256" key="2">
    <source>
        <dbReference type="SAM" id="Coils"/>
    </source>
</evidence>
<feature type="domain" description="Sortilin N-terminal" evidence="3">
    <location>
        <begin position="533"/>
        <end position="645"/>
    </location>
</feature>
<keyword evidence="2" id="KW-0175">Coiled coil</keyword>
<dbReference type="Proteomes" id="UP001161405">
    <property type="component" value="Unassembled WGS sequence"/>
</dbReference>
<sequence>MTYYFGACAGGVWKTTDGGTYWENISDGYFKSATVGALTVAQSDPNVIYAGMGETTIRIDVSYGDGVYKSTDGGNSWTHMGLEETRHISEIRVHPQNPDIVYVAAFGHAFGKNAERGVYRSIDGGENWDLILHENDGAGAIDLAMDPNNPRHLIATTWEAHRHFWTLSSGGPGSKIYRSKDGGDTWEDITNRPGFAQGMLGKMGVAISPAQSGRVWALVEAKGIEGALYRSDNFGDSWERVSPNRDLLHRPWYYMHVFADTTDPDTVYVTNYQMWKSTDGGRNFDEITTPHGDNHDLWIDPQNNQRMVQGNDGGANVSFNGGLSWTTIYNQPTAQFYRMDIDNQYPYRLYATQQDNTSISVPSATEWGAITIGDCTYPGTGESGFIAVHPDDANVVYVGAVGSSPGGSGALQRYDHRTRQSQLINVWPEENTGYRPRDLKYRFAWTFPIHFSPHDSGTIYVGGNHVFKTTNEGKNWEVISPDLSLNDPDKLDYSGGPLTGDSAGAETYASLSTFIESVHRKGELWAGTDDGLIHVSRDGGANWENVTPSDMPELSYVGSIEICAHNPDKIYFAATRFKLDDYRPYLFVSDDSGKSWRSINGDFPTNEITRVLRSDPVSDDLLFVGTETGIFYSLDDGEHWQRMQGGFPVVPVYDIQIKNEDVAVATHGRSFWIADDITPLREMAKKHEVTHGEMLFKPRDTVRQKLHWATGVFDGDGKNYSPAFGVGGTTYLKTMSDGQTKNVHLDVGENPPNGAIIYYWFDEEPEGRVALIFRDHEGEPIIKFTNDKDEKPNKKVPTKKGLNCFVWDMHLPAPTAFDPNLVDKPYEPLAKSGDGRGPRVAPGNYFVELDAEGAKLEQPFKIIKDPRLDTSQEDFDAQFDALLELHEIQDKLHQGVNNLRSLRKQMQALKGKLQRHHQAIAEATDSLIDQFTEIEGTLVNRFKETPRDVLRHPAGLDDTLGELAWVMSISDHAPTSQALEVSVDVRQKVDAQLEVLQGLIDGPVAALNEQIEEAGIKTISI</sequence>
<reference evidence="4" key="2">
    <citation type="submission" date="2023-01" db="EMBL/GenBank/DDBJ databases">
        <title>Draft genome sequence of Maritalea porphyrae strain NBRC 107169.</title>
        <authorList>
            <person name="Sun Q."/>
            <person name="Mori K."/>
        </authorList>
    </citation>
    <scope>NUCLEOTIDE SEQUENCE</scope>
    <source>
        <strain evidence="4">NBRC 107169</strain>
    </source>
</reference>
<comment type="caution">
    <text evidence="4">The sequence shown here is derived from an EMBL/GenBank/DDBJ whole genome shotgun (WGS) entry which is preliminary data.</text>
</comment>
<accession>A0ABQ5UQJ3</accession>
<reference evidence="4" key="1">
    <citation type="journal article" date="2014" name="Int. J. Syst. Evol. Microbiol.">
        <title>Complete genome of a new Firmicutes species belonging to the dominant human colonic microbiota ('Ruminococcus bicirculans') reveals two chromosomes and a selective capacity to utilize plant glucans.</title>
        <authorList>
            <consortium name="NISC Comparative Sequencing Program"/>
            <person name="Wegmann U."/>
            <person name="Louis P."/>
            <person name="Goesmann A."/>
            <person name="Henrissat B."/>
            <person name="Duncan S.H."/>
            <person name="Flint H.J."/>
        </authorList>
    </citation>
    <scope>NUCLEOTIDE SEQUENCE</scope>
    <source>
        <strain evidence="4">NBRC 107169</strain>
    </source>
</reference>
<proteinExistence type="predicted"/>